<protein>
    <submittedName>
        <fullName evidence="10">Prenyltransferase</fullName>
    </submittedName>
</protein>
<feature type="transmembrane region" description="Helical" evidence="9">
    <location>
        <begin position="140"/>
        <end position="159"/>
    </location>
</feature>
<dbReference type="AlphaFoldDB" id="A0A2S0MWK0"/>
<organism evidence="10 11">
    <name type="scientific">Simplicispira suum</name>
    <dbReference type="NCBI Taxonomy" id="2109915"/>
    <lineage>
        <taxon>Bacteria</taxon>
        <taxon>Pseudomonadati</taxon>
        <taxon>Pseudomonadota</taxon>
        <taxon>Betaproteobacteria</taxon>
        <taxon>Burkholderiales</taxon>
        <taxon>Comamonadaceae</taxon>
        <taxon>Simplicispira</taxon>
    </lineage>
</organism>
<dbReference type="GO" id="GO:0016020">
    <property type="term" value="C:membrane"/>
    <property type="evidence" value="ECO:0007669"/>
    <property type="project" value="UniProtKB-SubCell"/>
</dbReference>
<evidence type="ECO:0000256" key="4">
    <source>
        <dbReference type="ARBA" id="ARBA00022475"/>
    </source>
</evidence>
<proteinExistence type="predicted"/>
<keyword evidence="7 9" id="KW-1133">Transmembrane helix</keyword>
<comment type="subcellular location">
    <subcellularLocation>
        <location evidence="1">Membrane</location>
        <topology evidence="1">Multi-pass membrane protein</topology>
    </subcellularLocation>
</comment>
<keyword evidence="4" id="KW-1003">Cell membrane</keyword>
<evidence type="ECO:0000256" key="9">
    <source>
        <dbReference type="SAM" id="Phobius"/>
    </source>
</evidence>
<sequence>MTRPGFLVITAIGCALGMATAVASGGGLSWPRALATWALALLAHASANMQNDYADALNGADAANRAGLYPFTGGSRLVQRGAVAAADMRRFSLALVAVVVPGGIWLAAHSGGGLLVLGLVGLLLGWAYSLPPLALMKRGWGEGTVALAWALVVVGADYVQRGQFFLLPAAAALGYGLMIGNILLANAFPDAAADARVGKRTLAVRLGLRRAAWLYLAVALAAQAWVLALVVAALLPRPVLAALAAAPLSLAAGALLLRHASEPARLRAALVLGIAAAALYGLGMTWGFWMVRAQGVHF</sequence>
<evidence type="ECO:0000256" key="7">
    <source>
        <dbReference type="ARBA" id="ARBA00022989"/>
    </source>
</evidence>
<dbReference type="OrthoDB" id="9767568at2"/>
<feature type="transmembrane region" description="Helical" evidence="9">
    <location>
        <begin position="212"/>
        <end position="233"/>
    </location>
</feature>
<evidence type="ECO:0000256" key="2">
    <source>
        <dbReference type="ARBA" id="ARBA00004863"/>
    </source>
</evidence>
<dbReference type="Gene3D" id="1.10.357.140">
    <property type="entry name" value="UbiA prenyltransferase"/>
    <property type="match status" value="1"/>
</dbReference>
<evidence type="ECO:0000256" key="1">
    <source>
        <dbReference type="ARBA" id="ARBA00004141"/>
    </source>
</evidence>
<accession>A0A2S0MWK0</accession>
<dbReference type="PANTHER" id="PTHR13929">
    <property type="entry name" value="1,4-DIHYDROXY-2-NAPHTHOATE OCTAPRENYLTRANSFERASE"/>
    <property type="match status" value="1"/>
</dbReference>
<evidence type="ECO:0000256" key="3">
    <source>
        <dbReference type="ARBA" id="ARBA00022428"/>
    </source>
</evidence>
<feature type="transmembrane region" description="Helical" evidence="9">
    <location>
        <begin position="104"/>
        <end position="128"/>
    </location>
</feature>
<reference evidence="10 11" key="1">
    <citation type="submission" date="2018-03" db="EMBL/GenBank/DDBJ databases">
        <title>Genome sequencing of Simplicispira sp.</title>
        <authorList>
            <person name="Kim S.-J."/>
            <person name="Heo J."/>
            <person name="Kwon S.-W."/>
        </authorList>
    </citation>
    <scope>NUCLEOTIDE SEQUENCE [LARGE SCALE GENOMIC DNA]</scope>
    <source>
        <strain evidence="10 11">SC1-8</strain>
    </source>
</reference>
<keyword evidence="8 9" id="KW-0472">Membrane</keyword>
<feature type="transmembrane region" description="Helical" evidence="9">
    <location>
        <begin position="239"/>
        <end position="257"/>
    </location>
</feature>
<dbReference type="CDD" id="cd13962">
    <property type="entry name" value="PT_UbiA_UBIAD1"/>
    <property type="match status" value="1"/>
</dbReference>
<dbReference type="Pfam" id="PF01040">
    <property type="entry name" value="UbiA"/>
    <property type="match status" value="1"/>
</dbReference>
<dbReference type="KEGG" id="simp:C6571_01725"/>
<comment type="pathway">
    <text evidence="2">Quinol/quinone metabolism; menaquinone biosynthesis.</text>
</comment>
<dbReference type="PIRSF" id="PIRSF005355">
    <property type="entry name" value="UBIAD1"/>
    <property type="match status" value="1"/>
</dbReference>
<evidence type="ECO:0000256" key="8">
    <source>
        <dbReference type="ARBA" id="ARBA00023136"/>
    </source>
</evidence>
<dbReference type="InterPro" id="IPR044878">
    <property type="entry name" value="UbiA_sf"/>
</dbReference>
<dbReference type="InterPro" id="IPR000537">
    <property type="entry name" value="UbiA_prenyltransferase"/>
</dbReference>
<dbReference type="GO" id="GO:0009234">
    <property type="term" value="P:menaquinone biosynthetic process"/>
    <property type="evidence" value="ECO:0007669"/>
    <property type="project" value="UniProtKB-UniPathway"/>
</dbReference>
<dbReference type="GO" id="GO:0042371">
    <property type="term" value="P:vitamin K biosynthetic process"/>
    <property type="evidence" value="ECO:0007669"/>
    <property type="project" value="TreeGrafter"/>
</dbReference>
<dbReference type="InterPro" id="IPR026046">
    <property type="entry name" value="UBIAD1"/>
</dbReference>
<dbReference type="Proteomes" id="UP000239326">
    <property type="component" value="Chromosome"/>
</dbReference>
<dbReference type="EMBL" id="CP027669">
    <property type="protein sequence ID" value="AVO40177.1"/>
    <property type="molecule type" value="Genomic_DNA"/>
</dbReference>
<dbReference type="UniPathway" id="UPA00079"/>
<keyword evidence="5 10" id="KW-0808">Transferase</keyword>
<keyword evidence="3" id="KW-0474">Menaquinone biosynthesis</keyword>
<evidence type="ECO:0000256" key="5">
    <source>
        <dbReference type="ARBA" id="ARBA00022679"/>
    </source>
</evidence>
<dbReference type="PANTHER" id="PTHR13929:SF0">
    <property type="entry name" value="UBIA PRENYLTRANSFERASE DOMAIN-CONTAINING PROTEIN 1"/>
    <property type="match status" value="1"/>
</dbReference>
<evidence type="ECO:0000313" key="11">
    <source>
        <dbReference type="Proteomes" id="UP000239326"/>
    </source>
</evidence>
<feature type="transmembrane region" description="Helical" evidence="9">
    <location>
        <begin position="269"/>
        <end position="289"/>
    </location>
</feature>
<name>A0A2S0MWK0_9BURK</name>
<gene>
    <name evidence="10" type="ORF">C6571_01725</name>
</gene>
<evidence type="ECO:0000256" key="6">
    <source>
        <dbReference type="ARBA" id="ARBA00022692"/>
    </source>
</evidence>
<keyword evidence="6 9" id="KW-0812">Transmembrane</keyword>
<evidence type="ECO:0000313" key="10">
    <source>
        <dbReference type="EMBL" id="AVO40177.1"/>
    </source>
</evidence>
<feature type="transmembrane region" description="Helical" evidence="9">
    <location>
        <begin position="165"/>
        <end position="191"/>
    </location>
</feature>
<dbReference type="GO" id="GO:0004659">
    <property type="term" value="F:prenyltransferase activity"/>
    <property type="evidence" value="ECO:0007669"/>
    <property type="project" value="InterPro"/>
</dbReference>
<keyword evidence="11" id="KW-1185">Reference proteome</keyword>